<sequence>MNHMDPSLFGRAALQTAFVTEDIGFAPLFLLDDATLPVRVEANGLLFSALELMVDPTSPAADWMDSSHSTFPNDGKRVLLEFARRMIPAGDPFQGQADMLSIRISAGMDPHDKIGDFNAALKAARTRATLLDEDVKALFIKSLDTVFYQPVVSRLLLHDQRAAHDLLTIQQWVRECYSEHVRAGTATASAHRYSHGTHFMEGAADDSGGPGELADLRTMVLDLKRQLAAFLDTGESEPSPRGFTPRADKPDRRVKTRFAASPLPKGGNWTGLSAYAFAEEAENSVLAAKFQHAIDHGDPVEFDALCMLAGGKPEVFTDLSACSFCEEDGEVLVSAVTEFSEMARTAGASTFNINTITADLPVVSEPTAHSPPASVESEEEWTGPPNPFCPPVPRTFADFIESTGIALGAPDEPAASMNLLSAVEAPERVMDYKPATYATSDDDDEDTSVAPPRPRYGCGNAIPGFGRSLLTSSLVCALFVICATAAPHAVADVGGAGARTCTAPPVGGATWTASTIPATGTLPTAMVRSDLGDAVGGASTAAIPPHRQTRYRELRQGFHTLRNVPRPPWLYDPDPDYVPPSPPYPPPPYSSDDEEPSSGDHAAVIEDSTISSTNDLPPAPEAGNYFTLTLLRAGPPAPKTSSG</sequence>
<organism evidence="2 3">
    <name type="scientific">Cymbomonas tetramitiformis</name>
    <dbReference type="NCBI Taxonomy" id="36881"/>
    <lineage>
        <taxon>Eukaryota</taxon>
        <taxon>Viridiplantae</taxon>
        <taxon>Chlorophyta</taxon>
        <taxon>Pyramimonadophyceae</taxon>
        <taxon>Pyramimonadales</taxon>
        <taxon>Pyramimonadaceae</taxon>
        <taxon>Cymbomonas</taxon>
    </lineage>
</organism>
<evidence type="ECO:0000256" key="1">
    <source>
        <dbReference type="SAM" id="MobiDB-lite"/>
    </source>
</evidence>
<dbReference type="Proteomes" id="UP001190700">
    <property type="component" value="Unassembled WGS sequence"/>
</dbReference>
<feature type="region of interest" description="Disordered" evidence="1">
    <location>
        <begin position="563"/>
        <end position="623"/>
    </location>
</feature>
<dbReference type="EMBL" id="LGRX02021154">
    <property type="protein sequence ID" value="KAK3256998.1"/>
    <property type="molecule type" value="Genomic_DNA"/>
</dbReference>
<comment type="caution">
    <text evidence="2">The sequence shown here is derived from an EMBL/GenBank/DDBJ whole genome shotgun (WGS) entry which is preliminary data.</text>
</comment>
<gene>
    <name evidence="2" type="ORF">CYMTET_33902</name>
</gene>
<protein>
    <submittedName>
        <fullName evidence="2">Uncharacterized protein</fullName>
    </submittedName>
</protein>
<keyword evidence="3" id="KW-1185">Reference proteome</keyword>
<dbReference type="AlphaFoldDB" id="A0AAE0KQH6"/>
<proteinExistence type="predicted"/>
<feature type="region of interest" description="Disordered" evidence="1">
    <location>
        <begin position="366"/>
        <end position="385"/>
    </location>
</feature>
<feature type="compositionally biased region" description="Pro residues" evidence="1">
    <location>
        <begin position="565"/>
        <end position="589"/>
    </location>
</feature>
<evidence type="ECO:0000313" key="3">
    <source>
        <dbReference type="Proteomes" id="UP001190700"/>
    </source>
</evidence>
<evidence type="ECO:0000313" key="2">
    <source>
        <dbReference type="EMBL" id="KAK3256998.1"/>
    </source>
</evidence>
<accession>A0AAE0KQH6</accession>
<reference evidence="2 3" key="1">
    <citation type="journal article" date="2015" name="Genome Biol. Evol.">
        <title>Comparative Genomics of a Bacterivorous Green Alga Reveals Evolutionary Causalities and Consequences of Phago-Mixotrophic Mode of Nutrition.</title>
        <authorList>
            <person name="Burns J.A."/>
            <person name="Paasch A."/>
            <person name="Narechania A."/>
            <person name="Kim E."/>
        </authorList>
    </citation>
    <scope>NUCLEOTIDE SEQUENCE [LARGE SCALE GENOMIC DNA]</scope>
    <source>
        <strain evidence="2 3">PLY_AMNH</strain>
    </source>
</reference>
<name>A0AAE0KQH6_9CHLO</name>